<keyword evidence="3" id="KW-1185">Reference proteome</keyword>
<evidence type="ECO:0000313" key="2">
    <source>
        <dbReference type="EMBL" id="ADV47046.1"/>
    </source>
</evidence>
<name>E6X1Q5_NITSE</name>
<dbReference type="EMBL" id="CP002452">
    <property type="protein sequence ID" value="ADV47046.1"/>
    <property type="molecule type" value="Genomic_DNA"/>
</dbReference>
<accession>E6X1Q5</accession>
<dbReference type="KEGG" id="nsa:Nitsa_1801"/>
<dbReference type="RefSeq" id="WP_013554731.1">
    <property type="nucleotide sequence ID" value="NC_014935.1"/>
</dbReference>
<dbReference type="STRING" id="749222.Nitsa_1801"/>
<dbReference type="eggNOG" id="ENOG5031J8Y">
    <property type="taxonomic scope" value="Bacteria"/>
</dbReference>
<dbReference type="Proteomes" id="UP000008633">
    <property type="component" value="Chromosome"/>
</dbReference>
<feature type="compositionally biased region" description="Basic and acidic residues" evidence="1">
    <location>
        <begin position="126"/>
        <end position="141"/>
    </location>
</feature>
<organism evidence="2 3">
    <name type="scientific">Nitratifractor salsuginis (strain DSM 16511 / JCM 12458 / E9I37-1)</name>
    <dbReference type="NCBI Taxonomy" id="749222"/>
    <lineage>
        <taxon>Bacteria</taxon>
        <taxon>Pseudomonadati</taxon>
        <taxon>Campylobacterota</taxon>
        <taxon>Epsilonproteobacteria</taxon>
        <taxon>Campylobacterales</taxon>
        <taxon>Sulfurovaceae</taxon>
        <taxon>Nitratifractor</taxon>
    </lineage>
</organism>
<proteinExistence type="predicted"/>
<gene>
    <name evidence="2" type="ordered locus">Nitsa_1801</name>
</gene>
<reference evidence="3" key="2">
    <citation type="submission" date="2011-01" db="EMBL/GenBank/DDBJ databases">
        <title>The complete genome of Nitratifractor salsuginis DSM 16511.</title>
        <authorList>
            <consortium name="US DOE Joint Genome Institute (JGI-PGF)"/>
            <person name="Lucas S."/>
            <person name="Copeland A."/>
            <person name="Lapidus A."/>
            <person name="Bruce D."/>
            <person name="Goodwin L."/>
            <person name="Pitluck S."/>
            <person name="Kyrpides N."/>
            <person name="Mavromatis K."/>
            <person name="Ivanova N."/>
            <person name="Mikhailova N."/>
            <person name="Zeytun A."/>
            <person name="Detter J.C."/>
            <person name="Tapia R."/>
            <person name="Han C."/>
            <person name="Land M."/>
            <person name="Hauser L."/>
            <person name="Markowitz V."/>
            <person name="Cheng J.-F."/>
            <person name="Hugenholtz P."/>
            <person name="Woyke T."/>
            <person name="Wu D."/>
            <person name="Tindall B."/>
            <person name="Schuetze A."/>
            <person name="Brambilla E."/>
            <person name="Klenk H.-P."/>
            <person name="Eisen J.A."/>
        </authorList>
    </citation>
    <scope>NUCLEOTIDE SEQUENCE [LARGE SCALE GENOMIC DNA]</scope>
    <source>
        <strain evidence="3">DSM 16511 / JCM 12458 / E9I37-1</strain>
    </source>
</reference>
<evidence type="ECO:0000313" key="3">
    <source>
        <dbReference type="Proteomes" id="UP000008633"/>
    </source>
</evidence>
<evidence type="ECO:0000256" key="1">
    <source>
        <dbReference type="SAM" id="MobiDB-lite"/>
    </source>
</evidence>
<dbReference type="OrthoDB" id="5368646at2"/>
<sequence length="251" mass="28139">MSIKSVMKALNQQPIAYYPIYRKITGSTTAGVLLSQLIYWLQQKDKIYKTDAKIMEETLLTKKELENAKKILKTLPFISITREGVPAKTYYEIDWEKLYEAIEAGETSIPERGKLDSTNGGNCTPRKGETINDKSFDRDYTETTAETTPPKSPQGEEIPEKLQEWISYRKEIKKPIKAITVKKLLEDYKADPAGFAEKVDFSIANGYQGLFAPSKPTTSTQHGGPQKGSLGWMIENGMIDEEGAADAEVID</sequence>
<dbReference type="AlphaFoldDB" id="E6X1Q5"/>
<dbReference type="HOGENOM" id="CLU_1106249_0_0_7"/>
<feature type="region of interest" description="Disordered" evidence="1">
    <location>
        <begin position="110"/>
        <end position="158"/>
    </location>
</feature>
<reference evidence="2 3" key="1">
    <citation type="journal article" date="2011" name="Stand. Genomic Sci.">
        <title>Complete genome sequence of Nitratifractor salsuginis type strain (E9I37-1).</title>
        <authorList>
            <person name="Anderson I."/>
            <person name="Sikorski J."/>
            <person name="Zeytun A."/>
            <person name="Nolan M."/>
            <person name="Lapidus A."/>
            <person name="Lucas S."/>
            <person name="Hammon N."/>
            <person name="Deshpande S."/>
            <person name="Cheng J.F."/>
            <person name="Tapia R."/>
            <person name="Han C."/>
            <person name="Goodwin L."/>
            <person name="Pitluck S."/>
            <person name="Liolios K."/>
            <person name="Pagani I."/>
            <person name="Ivanova N."/>
            <person name="Huntemann M."/>
            <person name="Mavromatis K."/>
            <person name="Ovchinikova G."/>
            <person name="Pati A."/>
            <person name="Chen A."/>
            <person name="Palaniappan K."/>
            <person name="Land M."/>
            <person name="Hauser L."/>
            <person name="Brambilla E.M."/>
            <person name="Ngatchou-Djao O.D."/>
            <person name="Rohde M."/>
            <person name="Tindall B.J."/>
            <person name="Goker M."/>
            <person name="Detter J.C."/>
            <person name="Woyke T."/>
            <person name="Bristow J."/>
            <person name="Eisen J.A."/>
            <person name="Markowitz V."/>
            <person name="Hugenholtz P."/>
            <person name="Klenk H.P."/>
            <person name="Kyrpides N.C."/>
        </authorList>
    </citation>
    <scope>NUCLEOTIDE SEQUENCE [LARGE SCALE GENOMIC DNA]</scope>
    <source>
        <strain evidence="3">DSM 16511 / JCM 12458 / E9I37-1</strain>
    </source>
</reference>
<protein>
    <submittedName>
        <fullName evidence="2">Uncharacterized protein</fullName>
    </submittedName>
</protein>